<accession>A0A3M0SBY0</accession>
<gene>
    <name evidence="2" type="ORF">D9O40_16235</name>
</gene>
<proteinExistence type="predicted"/>
<sequence length="278" mass="32687">MFLKIEPGNGAVIGAIIAAGISLISAFINIFIVISQSKKQRTAEIITSNRVEWMQKLKDYISEYLSKVRYFYDTTFPENLNEYFGDLGNITAKIELHLNFKGKQDKKIINIIQELNKSLETFLQLKKYNIYSNDEKKKFEGRKKLIQFYFYKDKDLEMTKKTLANVLIKNKIIFKSEKEFKQYIKDIVQKEDFGKLGFDICNELASYINNDIKKCVKKVKYSSQLIMLLTQVYLKTEWERVKVESKKGDASKFNFDEKYNEIKQTVKDKISELEKLVE</sequence>
<reference evidence="2 3" key="1">
    <citation type="submission" date="2018-10" db="EMBL/GenBank/DDBJ databases">
        <title>Genome-centric metagenomics revealed C2 chemical producing, CO utilizing Clostridium with novel acetogenic gene cluster.</title>
        <authorList>
            <person name="Kang H."/>
            <person name="Park B."/>
            <person name="Choi I.G."/>
            <person name="Chang I.S."/>
        </authorList>
    </citation>
    <scope>NUCLEOTIDE SEQUENCE [LARGE SCALE GENOMIC DNA]</scope>
    <source>
        <strain evidence="2 3">H21-9</strain>
    </source>
</reference>
<comment type="caution">
    <text evidence="2">The sequence shown here is derived from an EMBL/GenBank/DDBJ whole genome shotgun (WGS) entry which is preliminary data.</text>
</comment>
<keyword evidence="1" id="KW-1133">Transmembrane helix</keyword>
<protein>
    <submittedName>
        <fullName evidence="2">Uncharacterized protein</fullName>
    </submittedName>
</protein>
<name>A0A3M0SBY0_9CLOT</name>
<evidence type="ECO:0000313" key="3">
    <source>
        <dbReference type="Proteomes" id="UP000277999"/>
    </source>
</evidence>
<keyword evidence="1" id="KW-0472">Membrane</keyword>
<feature type="transmembrane region" description="Helical" evidence="1">
    <location>
        <begin position="12"/>
        <end position="34"/>
    </location>
</feature>
<dbReference type="EMBL" id="RFAQ01000067">
    <property type="protein sequence ID" value="RMC96022.1"/>
    <property type="molecule type" value="Genomic_DNA"/>
</dbReference>
<dbReference type="RefSeq" id="WP_122059957.1">
    <property type="nucleotide sequence ID" value="NZ_RFAQ01000067.1"/>
</dbReference>
<dbReference type="AlphaFoldDB" id="A0A3M0SBY0"/>
<keyword evidence="1" id="KW-0812">Transmembrane</keyword>
<dbReference type="Proteomes" id="UP000277999">
    <property type="component" value="Unassembled WGS sequence"/>
</dbReference>
<evidence type="ECO:0000313" key="2">
    <source>
        <dbReference type="EMBL" id="RMC96022.1"/>
    </source>
</evidence>
<organism evidence="2 3">
    <name type="scientific">Clostridium autoethanogenum</name>
    <dbReference type="NCBI Taxonomy" id="84023"/>
    <lineage>
        <taxon>Bacteria</taxon>
        <taxon>Bacillati</taxon>
        <taxon>Bacillota</taxon>
        <taxon>Clostridia</taxon>
        <taxon>Eubacteriales</taxon>
        <taxon>Clostridiaceae</taxon>
        <taxon>Clostridium</taxon>
    </lineage>
</organism>
<evidence type="ECO:0000256" key="1">
    <source>
        <dbReference type="SAM" id="Phobius"/>
    </source>
</evidence>